<dbReference type="EMBL" id="MCGT01000012">
    <property type="protein sequence ID" value="ORX55074.1"/>
    <property type="molecule type" value="Genomic_DNA"/>
</dbReference>
<dbReference type="SUPFAM" id="SSF54928">
    <property type="entry name" value="RNA-binding domain, RBD"/>
    <property type="match status" value="1"/>
</dbReference>
<feature type="compositionally biased region" description="Low complexity" evidence="3">
    <location>
        <begin position="449"/>
        <end position="468"/>
    </location>
</feature>
<feature type="region of interest" description="Disordered" evidence="3">
    <location>
        <begin position="1"/>
        <end position="20"/>
    </location>
</feature>
<dbReference type="Pfam" id="PF02136">
    <property type="entry name" value="NTF2"/>
    <property type="match status" value="1"/>
</dbReference>
<evidence type="ECO:0000313" key="7">
    <source>
        <dbReference type="Proteomes" id="UP000242146"/>
    </source>
</evidence>
<dbReference type="AlphaFoldDB" id="A0A1X2GJA2"/>
<dbReference type="GO" id="GO:1990861">
    <property type="term" value="C:Ubp3-Bre5 deubiquitination complex"/>
    <property type="evidence" value="ECO:0007669"/>
    <property type="project" value="TreeGrafter"/>
</dbReference>
<dbReference type="GO" id="GO:0034517">
    <property type="term" value="P:ribophagy"/>
    <property type="evidence" value="ECO:0007669"/>
    <property type="project" value="TreeGrafter"/>
</dbReference>
<dbReference type="SUPFAM" id="SSF54427">
    <property type="entry name" value="NTF2-like"/>
    <property type="match status" value="1"/>
</dbReference>
<evidence type="ECO:0000313" key="6">
    <source>
        <dbReference type="EMBL" id="ORX55074.1"/>
    </source>
</evidence>
<dbReference type="InterPro" id="IPR002075">
    <property type="entry name" value="NTF2_dom"/>
</dbReference>
<feature type="compositionally biased region" description="Low complexity" evidence="3">
    <location>
        <begin position="292"/>
        <end position="344"/>
    </location>
</feature>
<dbReference type="Pfam" id="PF00076">
    <property type="entry name" value="RRM_1"/>
    <property type="match status" value="1"/>
</dbReference>
<dbReference type="SMART" id="SM00360">
    <property type="entry name" value="RRM"/>
    <property type="match status" value="1"/>
</dbReference>
<dbReference type="InterPro" id="IPR012677">
    <property type="entry name" value="Nucleotide-bd_a/b_plait_sf"/>
</dbReference>
<dbReference type="GO" id="GO:0016579">
    <property type="term" value="P:protein deubiquitination"/>
    <property type="evidence" value="ECO:0007669"/>
    <property type="project" value="TreeGrafter"/>
</dbReference>
<proteinExistence type="predicted"/>
<keyword evidence="1 2" id="KW-0694">RNA-binding</keyword>
<dbReference type="PANTHER" id="PTHR10693:SF20">
    <property type="entry name" value="AT27578P"/>
    <property type="match status" value="1"/>
</dbReference>
<dbReference type="Gene3D" id="3.10.450.50">
    <property type="match status" value="1"/>
</dbReference>
<keyword evidence="7" id="KW-1185">Reference proteome</keyword>
<feature type="domain" description="RRM" evidence="4">
    <location>
        <begin position="354"/>
        <end position="434"/>
    </location>
</feature>
<feature type="domain" description="NTF2" evidence="5">
    <location>
        <begin position="28"/>
        <end position="144"/>
    </location>
</feature>
<dbReference type="PROSITE" id="PS50177">
    <property type="entry name" value="NTF2_DOMAIN"/>
    <property type="match status" value="1"/>
</dbReference>
<dbReference type="CDD" id="cd00780">
    <property type="entry name" value="NTF2"/>
    <property type="match status" value="1"/>
</dbReference>
<evidence type="ECO:0000259" key="5">
    <source>
        <dbReference type="PROSITE" id="PS50177"/>
    </source>
</evidence>
<feature type="region of interest" description="Disordered" evidence="3">
    <location>
        <begin position="449"/>
        <end position="475"/>
    </location>
</feature>
<evidence type="ECO:0000256" key="2">
    <source>
        <dbReference type="PROSITE-ProRule" id="PRU00176"/>
    </source>
</evidence>
<name>A0A1X2GJA2_9FUNG</name>
<dbReference type="InterPro" id="IPR000504">
    <property type="entry name" value="RRM_dom"/>
</dbReference>
<dbReference type="GO" id="GO:1990904">
    <property type="term" value="C:ribonucleoprotein complex"/>
    <property type="evidence" value="ECO:0007669"/>
    <property type="project" value="TreeGrafter"/>
</dbReference>
<evidence type="ECO:0000256" key="3">
    <source>
        <dbReference type="SAM" id="MobiDB-lite"/>
    </source>
</evidence>
<dbReference type="OrthoDB" id="339151at2759"/>
<feature type="compositionally biased region" description="Basic and acidic residues" evidence="3">
    <location>
        <begin position="160"/>
        <end position="193"/>
    </location>
</feature>
<dbReference type="GO" id="GO:0003729">
    <property type="term" value="F:mRNA binding"/>
    <property type="evidence" value="ECO:0007669"/>
    <property type="project" value="TreeGrafter"/>
</dbReference>
<dbReference type="Proteomes" id="UP000242146">
    <property type="component" value="Unassembled WGS sequence"/>
</dbReference>
<sequence>MTAAVSQLNHTKTNAKADAAPTTAPQDVGLLFVREYYTFLNKKPHRLHAFYSKDSYFVRGDEGETVKTFHGQEDIRQKIEELNFEDCKVLVTQVDSQASSNGGILIQVLGEMCIMDGPSQKFSQTFFLAPQPNGYYVLNDIFRFLKDEVDIDYYTCDDEQPAKKEEPAAAEVPAKEEPKLNGKAEPKATEMKQEPIASPTPSAATTPAAVVTLAPVATAPAPATSAPAPAPAATQPVPVATPAATPATQSPAAAAAPASPAATPAARPEAPKSWADLAAKESSKWGVQVSETKATPSPATTTAPASPAKEHAQPAAQQPQQQQQQQQQQQPAAQQSQQQQQQQSNKDQRKEEVTSIFIKQVYNQVTMEQLQEAFSKFGPVKAITMNPGRNTAFLDFETPDAAPKALAQHKVFLANKHFVLAEERRRFGARQQQNGFRQQNNYRRNQNANANNANANANSNRGGYNAGNKSRNNQK</sequence>
<gene>
    <name evidence="6" type="ORF">DM01DRAFT_1321421</name>
</gene>
<dbReference type="PANTHER" id="PTHR10693">
    <property type="entry name" value="RAS GTPASE-ACTIVATING PROTEIN-BINDING PROTEIN"/>
    <property type="match status" value="1"/>
</dbReference>
<dbReference type="Gene3D" id="3.30.70.330">
    <property type="match status" value="1"/>
</dbReference>
<dbReference type="InterPro" id="IPR035979">
    <property type="entry name" value="RBD_domain_sf"/>
</dbReference>
<dbReference type="CDD" id="cd00590">
    <property type="entry name" value="RRM_SF"/>
    <property type="match status" value="1"/>
</dbReference>
<accession>A0A1X2GJA2</accession>
<feature type="region of interest" description="Disordered" evidence="3">
    <location>
        <begin position="220"/>
        <end position="348"/>
    </location>
</feature>
<feature type="compositionally biased region" description="Polar residues" evidence="3">
    <location>
        <begin position="1"/>
        <end position="14"/>
    </location>
</feature>
<reference evidence="6 7" key="1">
    <citation type="submission" date="2016-07" db="EMBL/GenBank/DDBJ databases">
        <title>Pervasive Adenine N6-methylation of Active Genes in Fungi.</title>
        <authorList>
            <consortium name="DOE Joint Genome Institute"/>
            <person name="Mondo S.J."/>
            <person name="Dannebaum R.O."/>
            <person name="Kuo R.C."/>
            <person name="Labutti K."/>
            <person name="Haridas S."/>
            <person name="Kuo A."/>
            <person name="Salamov A."/>
            <person name="Ahrendt S.R."/>
            <person name="Lipzen A."/>
            <person name="Sullivan W."/>
            <person name="Andreopoulos W.B."/>
            <person name="Clum A."/>
            <person name="Lindquist E."/>
            <person name="Daum C."/>
            <person name="Ramamoorthy G.K."/>
            <person name="Gryganskyi A."/>
            <person name="Culley D."/>
            <person name="Magnuson J.K."/>
            <person name="James T.Y."/>
            <person name="O'Malley M.A."/>
            <person name="Stajich J.E."/>
            <person name="Spatafora J.W."/>
            <person name="Visel A."/>
            <person name="Grigoriev I.V."/>
        </authorList>
    </citation>
    <scope>NUCLEOTIDE SEQUENCE [LARGE SCALE GENOMIC DNA]</scope>
    <source>
        <strain evidence="6 7">NRRL 3301</strain>
    </source>
</reference>
<dbReference type="InterPro" id="IPR018222">
    <property type="entry name" value="Nuclear_transport_factor_2_euk"/>
</dbReference>
<dbReference type="STRING" id="101127.A0A1X2GJA2"/>
<dbReference type="PROSITE" id="PS50102">
    <property type="entry name" value="RRM"/>
    <property type="match status" value="1"/>
</dbReference>
<feature type="region of interest" description="Disordered" evidence="3">
    <location>
        <begin position="158"/>
        <end position="204"/>
    </location>
</feature>
<dbReference type="InterPro" id="IPR039539">
    <property type="entry name" value="Ras_GTPase_bind_prot"/>
</dbReference>
<dbReference type="InterPro" id="IPR032710">
    <property type="entry name" value="NTF2-like_dom_sf"/>
</dbReference>
<comment type="caution">
    <text evidence="6">The sequence shown here is derived from an EMBL/GenBank/DDBJ whole genome shotgun (WGS) entry which is preliminary data.</text>
</comment>
<feature type="compositionally biased region" description="Low complexity" evidence="3">
    <location>
        <begin position="220"/>
        <end position="266"/>
    </location>
</feature>
<protein>
    <submittedName>
        <fullName evidence="6">NTF2-domain-containing protein</fullName>
    </submittedName>
</protein>
<dbReference type="FunFam" id="3.10.450.50:FF:000003">
    <property type="entry name" value="Nuclear transport factor 2 family protein"/>
    <property type="match status" value="1"/>
</dbReference>
<evidence type="ECO:0000259" key="4">
    <source>
        <dbReference type="PROSITE" id="PS50102"/>
    </source>
</evidence>
<evidence type="ECO:0000256" key="1">
    <source>
        <dbReference type="ARBA" id="ARBA00022884"/>
    </source>
</evidence>
<dbReference type="GO" id="GO:0005829">
    <property type="term" value="C:cytosol"/>
    <property type="evidence" value="ECO:0007669"/>
    <property type="project" value="TreeGrafter"/>
</dbReference>
<organism evidence="6 7">
    <name type="scientific">Hesseltinella vesiculosa</name>
    <dbReference type="NCBI Taxonomy" id="101127"/>
    <lineage>
        <taxon>Eukaryota</taxon>
        <taxon>Fungi</taxon>
        <taxon>Fungi incertae sedis</taxon>
        <taxon>Mucoromycota</taxon>
        <taxon>Mucoromycotina</taxon>
        <taxon>Mucoromycetes</taxon>
        <taxon>Mucorales</taxon>
        <taxon>Cunninghamellaceae</taxon>
        <taxon>Hesseltinella</taxon>
    </lineage>
</organism>